<dbReference type="Proteomes" id="UP001611075">
    <property type="component" value="Unassembled WGS sequence"/>
</dbReference>
<accession>A0ABW7SD61</accession>
<sequence length="250" mass="25126">MSALVIGGGGEGIGRAISRAFAAAGAAVAVADVDPDRAHDAVHELTESGARAVPLVGDVRSRSDLDGFVTRTVGEFGRLDTLVTVVGGQVAFVPAVRLHEMGDEDWDLAYEMNLRYVVRAAQAAIRAFLSQGGGGSIVSVGSVAGVMAAPMQAGYGAAKAGLASLAKTVAAEYAGDGIRMNVVACGAIATAAANSARRTARVPEIPMGRIGVPDDAAAAAVYLASPLASYMTGQSLVVDGGVTVRGPFPT</sequence>
<dbReference type="Gene3D" id="3.40.50.720">
    <property type="entry name" value="NAD(P)-binding Rossmann-like Domain"/>
    <property type="match status" value="1"/>
</dbReference>
<dbReference type="SUPFAM" id="SSF51735">
    <property type="entry name" value="NAD(P)-binding Rossmann-fold domains"/>
    <property type="match status" value="1"/>
</dbReference>
<dbReference type="PRINTS" id="PR00081">
    <property type="entry name" value="GDHRDH"/>
</dbReference>
<dbReference type="PANTHER" id="PTHR24321">
    <property type="entry name" value="DEHYDROGENASES, SHORT CHAIN"/>
    <property type="match status" value="1"/>
</dbReference>
<proteinExistence type="inferred from homology"/>
<protein>
    <submittedName>
        <fullName evidence="3">SDR family NAD(P)-dependent oxidoreductase</fullName>
        <ecNumber evidence="3">1.1.1.-</ecNumber>
    </submittedName>
</protein>
<name>A0ABW7SD61_9ACTN</name>
<dbReference type="PRINTS" id="PR00080">
    <property type="entry name" value="SDRFAMILY"/>
</dbReference>
<dbReference type="EC" id="1.1.1.-" evidence="3"/>
<gene>
    <name evidence="3" type="ORF">ACH4OY_02825</name>
</gene>
<comment type="similarity">
    <text evidence="1">Belongs to the short-chain dehydrogenases/reductases (SDR) family.</text>
</comment>
<evidence type="ECO:0000313" key="3">
    <source>
        <dbReference type="EMBL" id="MFI0791625.1"/>
    </source>
</evidence>
<evidence type="ECO:0000256" key="2">
    <source>
        <dbReference type="ARBA" id="ARBA00023002"/>
    </source>
</evidence>
<keyword evidence="2 3" id="KW-0560">Oxidoreductase</keyword>
<evidence type="ECO:0000313" key="4">
    <source>
        <dbReference type="Proteomes" id="UP001611075"/>
    </source>
</evidence>
<dbReference type="InterPro" id="IPR020904">
    <property type="entry name" value="Sc_DH/Rdtase_CS"/>
</dbReference>
<reference evidence="3 4" key="1">
    <citation type="submission" date="2024-10" db="EMBL/GenBank/DDBJ databases">
        <title>The Natural Products Discovery Center: Release of the First 8490 Sequenced Strains for Exploring Actinobacteria Biosynthetic Diversity.</title>
        <authorList>
            <person name="Kalkreuter E."/>
            <person name="Kautsar S.A."/>
            <person name="Yang D."/>
            <person name="Bader C.D."/>
            <person name="Teijaro C.N."/>
            <person name="Fluegel L."/>
            <person name="Davis C.M."/>
            <person name="Simpson J.R."/>
            <person name="Lauterbach L."/>
            <person name="Steele A.D."/>
            <person name="Gui C."/>
            <person name="Meng S."/>
            <person name="Li G."/>
            <person name="Viehrig K."/>
            <person name="Ye F."/>
            <person name="Su P."/>
            <person name="Kiefer A.F."/>
            <person name="Nichols A."/>
            <person name="Cepeda A.J."/>
            <person name="Yan W."/>
            <person name="Fan B."/>
            <person name="Jiang Y."/>
            <person name="Adhikari A."/>
            <person name="Zheng C.-J."/>
            <person name="Schuster L."/>
            <person name="Cowan T.M."/>
            <person name="Smanski M.J."/>
            <person name="Chevrette M.G."/>
            <person name="De Carvalho L.P.S."/>
            <person name="Shen B."/>
        </authorList>
    </citation>
    <scope>NUCLEOTIDE SEQUENCE [LARGE SCALE GENOMIC DNA]</scope>
    <source>
        <strain evidence="3 4">NPDC021253</strain>
    </source>
</reference>
<dbReference type="Pfam" id="PF13561">
    <property type="entry name" value="adh_short_C2"/>
    <property type="match status" value="1"/>
</dbReference>
<dbReference type="InterPro" id="IPR036291">
    <property type="entry name" value="NAD(P)-bd_dom_sf"/>
</dbReference>
<dbReference type="PROSITE" id="PS00061">
    <property type="entry name" value="ADH_SHORT"/>
    <property type="match status" value="1"/>
</dbReference>
<evidence type="ECO:0000256" key="1">
    <source>
        <dbReference type="ARBA" id="ARBA00006484"/>
    </source>
</evidence>
<dbReference type="PANTHER" id="PTHR24321:SF14">
    <property type="entry name" value="SHORT-CHAIN TYPE DEHYDROGENASE_REDUCTASE BLR2146-RELATED"/>
    <property type="match status" value="1"/>
</dbReference>
<dbReference type="InterPro" id="IPR002347">
    <property type="entry name" value="SDR_fam"/>
</dbReference>
<organism evidence="3 4">
    <name type="scientific">Micromonospora rubida</name>
    <dbReference type="NCBI Taxonomy" id="2697657"/>
    <lineage>
        <taxon>Bacteria</taxon>
        <taxon>Bacillati</taxon>
        <taxon>Actinomycetota</taxon>
        <taxon>Actinomycetes</taxon>
        <taxon>Micromonosporales</taxon>
        <taxon>Micromonosporaceae</taxon>
        <taxon>Micromonospora</taxon>
    </lineage>
</organism>
<comment type="caution">
    <text evidence="3">The sequence shown here is derived from an EMBL/GenBank/DDBJ whole genome shotgun (WGS) entry which is preliminary data.</text>
</comment>
<dbReference type="RefSeq" id="WP_396676822.1">
    <property type="nucleotide sequence ID" value="NZ_JBIRPU010000002.1"/>
</dbReference>
<dbReference type="GO" id="GO:0016491">
    <property type="term" value="F:oxidoreductase activity"/>
    <property type="evidence" value="ECO:0007669"/>
    <property type="project" value="UniProtKB-KW"/>
</dbReference>
<dbReference type="EMBL" id="JBIRPU010000002">
    <property type="protein sequence ID" value="MFI0791625.1"/>
    <property type="molecule type" value="Genomic_DNA"/>
</dbReference>
<keyword evidence="4" id="KW-1185">Reference proteome</keyword>